<dbReference type="SUPFAM" id="SSF53335">
    <property type="entry name" value="S-adenosyl-L-methionine-dependent methyltransferases"/>
    <property type="match status" value="1"/>
</dbReference>
<dbReference type="Pfam" id="PF04672">
    <property type="entry name" value="Methyltransf_19"/>
    <property type="match status" value="1"/>
</dbReference>
<gene>
    <name evidence="1" type="ORF">NCAST_34_01980</name>
</gene>
<dbReference type="AlphaFoldDB" id="U5EIE3"/>
<organism evidence="1 2">
    <name type="scientific">Nocardia asteroides NBRC 15531</name>
    <dbReference type="NCBI Taxonomy" id="1110697"/>
    <lineage>
        <taxon>Bacteria</taxon>
        <taxon>Bacillati</taxon>
        <taxon>Actinomycetota</taxon>
        <taxon>Actinomycetes</taxon>
        <taxon>Mycobacteriales</taxon>
        <taxon>Nocardiaceae</taxon>
        <taxon>Nocardia</taxon>
    </lineage>
</organism>
<evidence type="ECO:0000313" key="1">
    <source>
        <dbReference type="EMBL" id="GAD87070.1"/>
    </source>
</evidence>
<dbReference type="InterPro" id="IPR029063">
    <property type="entry name" value="SAM-dependent_MTases_sf"/>
</dbReference>
<evidence type="ECO:0000313" key="2">
    <source>
        <dbReference type="Proteomes" id="UP000017048"/>
    </source>
</evidence>
<dbReference type="eggNOG" id="COG3315">
    <property type="taxonomic scope" value="Bacteria"/>
</dbReference>
<dbReference type="RefSeq" id="WP_019045673.1">
    <property type="nucleotide sequence ID" value="NZ_BAFO02000034.1"/>
</dbReference>
<dbReference type="GeneID" id="91519897"/>
<keyword evidence="2" id="KW-1185">Reference proteome</keyword>
<proteinExistence type="predicted"/>
<dbReference type="STRING" id="1824.SAMN05444423_104143"/>
<evidence type="ECO:0008006" key="3">
    <source>
        <dbReference type="Google" id="ProtNLM"/>
    </source>
</evidence>
<dbReference type="Gene3D" id="3.40.50.150">
    <property type="entry name" value="Vaccinia Virus protein VP39"/>
    <property type="match status" value="1"/>
</dbReference>
<dbReference type="Proteomes" id="UP000017048">
    <property type="component" value="Unassembled WGS sequence"/>
</dbReference>
<sequence length="264" mass="28745">MTNHEVALRHNMPSSARVVNKLLGGKDNYEIDGLVAANISNRFVVALREGRRFLLRAVDYLSSEHAVHQYVDLGCGIAMPPDVGDAATHRGESARVLYLDNDPLVAVHARALLATNPNRHFALLDITDTAAVLDKIAAVFDLNAPFAVCLSGTAEHLPEAPTLLAELTAGLPPGTWIVFSHITDDVFAHAIGASARELGHHGIAYHPRDRDTLATMLAPYQLLHPGLIAPHRWHPITRVPALKPQHPLKHDLAAYAAVGQRHQR</sequence>
<name>U5EIE3_NOCAS</name>
<dbReference type="InterPro" id="IPR006764">
    <property type="entry name" value="SAM_dep_MeTrfase_SAV2177_type"/>
</dbReference>
<protein>
    <recommendedName>
        <fullName evidence="3">Methyltransferase</fullName>
    </recommendedName>
</protein>
<reference evidence="1 2" key="1">
    <citation type="journal article" date="2014" name="BMC Genomics">
        <title>Genome based analysis of type-I polyketide synthase and nonribosomal peptide synthetase gene clusters in seven strains of five representative Nocardia species.</title>
        <authorList>
            <person name="Komaki H."/>
            <person name="Ichikawa N."/>
            <person name="Hosoyama A."/>
            <person name="Takahashi-Nakaguchi A."/>
            <person name="Matsuzawa T."/>
            <person name="Suzuki K."/>
            <person name="Fujita N."/>
            <person name="Gonoi T."/>
        </authorList>
    </citation>
    <scope>NUCLEOTIDE SEQUENCE [LARGE SCALE GENOMIC DNA]</scope>
    <source>
        <strain evidence="1 2">NBRC 15531</strain>
    </source>
</reference>
<dbReference type="PIRSF" id="PIRSF017393">
    <property type="entry name" value="MTase_SAV2177"/>
    <property type="match status" value="1"/>
</dbReference>
<accession>U5EIE3</accession>
<dbReference type="EMBL" id="BAFO02000034">
    <property type="protein sequence ID" value="GAD87070.1"/>
    <property type="molecule type" value="Genomic_DNA"/>
</dbReference>
<comment type="caution">
    <text evidence="1">The sequence shown here is derived from an EMBL/GenBank/DDBJ whole genome shotgun (WGS) entry which is preliminary data.</text>
</comment>